<dbReference type="EMBL" id="LGTE01000012">
    <property type="protein sequence ID" value="KNZ69448.1"/>
    <property type="molecule type" value="Genomic_DNA"/>
</dbReference>
<dbReference type="Gene3D" id="3.30.70.660">
    <property type="entry name" value="Pseudouridine synthase I, catalytic domain, C-terminal subdomain"/>
    <property type="match status" value="1"/>
</dbReference>
<organism evidence="9 10">
    <name type="scientific">Thermincola ferriacetica</name>
    <dbReference type="NCBI Taxonomy" id="281456"/>
    <lineage>
        <taxon>Bacteria</taxon>
        <taxon>Bacillati</taxon>
        <taxon>Bacillota</taxon>
        <taxon>Clostridia</taxon>
        <taxon>Eubacteriales</taxon>
        <taxon>Thermincolaceae</taxon>
        <taxon>Thermincola</taxon>
    </lineage>
</organism>
<dbReference type="PANTHER" id="PTHR11142">
    <property type="entry name" value="PSEUDOURIDYLATE SYNTHASE"/>
    <property type="match status" value="1"/>
</dbReference>
<protein>
    <recommendedName>
        <fullName evidence="4">tRNA pseudouridine synthase A</fullName>
        <ecNumber evidence="4">5.4.99.12</ecNumber>
    </recommendedName>
    <alternativeName>
        <fullName evidence="4">tRNA pseudouridine(38-40) synthase</fullName>
    </alternativeName>
    <alternativeName>
        <fullName evidence="4">tRNA pseudouridylate synthase I</fullName>
    </alternativeName>
    <alternativeName>
        <fullName evidence="4">tRNA-uridine isomerase I</fullName>
    </alternativeName>
</protein>
<dbReference type="RefSeq" id="WP_083436871.1">
    <property type="nucleotide sequence ID" value="NZ_LGTE01000012.1"/>
</dbReference>
<keyword evidence="3 4" id="KW-0413">Isomerase</keyword>
<comment type="subunit">
    <text evidence="4">Homodimer.</text>
</comment>
<dbReference type="InterPro" id="IPR020094">
    <property type="entry name" value="TruA/RsuA/RluB/E/F_N"/>
</dbReference>
<comment type="caution">
    <text evidence="9">The sequence shown here is derived from an EMBL/GenBank/DDBJ whole genome shotgun (WGS) entry which is preliminary data.</text>
</comment>
<evidence type="ECO:0000256" key="6">
    <source>
        <dbReference type="PIRSR" id="PIRSR001430-2"/>
    </source>
</evidence>
<dbReference type="SUPFAM" id="SSF55120">
    <property type="entry name" value="Pseudouridine synthase"/>
    <property type="match status" value="1"/>
</dbReference>
<dbReference type="Proteomes" id="UP000037175">
    <property type="component" value="Unassembled WGS sequence"/>
</dbReference>
<dbReference type="InterPro" id="IPR020095">
    <property type="entry name" value="PsdUridine_synth_TruA_C"/>
</dbReference>
<dbReference type="Pfam" id="PF01416">
    <property type="entry name" value="PseudoU_synth_1"/>
    <property type="match status" value="2"/>
</dbReference>
<feature type="binding site" evidence="4 6">
    <location>
        <position position="112"/>
    </location>
    <ligand>
        <name>substrate</name>
    </ligand>
</feature>
<evidence type="ECO:0000256" key="1">
    <source>
        <dbReference type="ARBA" id="ARBA00009375"/>
    </source>
</evidence>
<dbReference type="CDD" id="cd02570">
    <property type="entry name" value="PseudoU_synth_EcTruA"/>
    <property type="match status" value="1"/>
</dbReference>
<dbReference type="PATRIC" id="fig|281456.6.peg.1987"/>
<evidence type="ECO:0000256" key="7">
    <source>
        <dbReference type="RuleBase" id="RU003792"/>
    </source>
</evidence>
<dbReference type="PANTHER" id="PTHR11142:SF0">
    <property type="entry name" value="TRNA PSEUDOURIDINE SYNTHASE-LIKE 1"/>
    <property type="match status" value="1"/>
</dbReference>
<dbReference type="FunFam" id="3.30.70.580:FF:000001">
    <property type="entry name" value="tRNA pseudouridine synthase A"/>
    <property type="match status" value="1"/>
</dbReference>
<sequence length="246" mass="27579">MRNIKMTVEYDGTSYHGFQKQADQNLPTIQEALEKALRKLTGEEISVTGAGRTDAGVHAQGQVINFYTESSIPTGNFVRALNSVLPEDIVAKDAVEAPGDFHAQFWAKKKTYRYTIFNDTVPSVFFRRYSLFVPYKLNVDNMRKAASFLVGQHDFSAFRAAGSTARSSIRTMYRAEVEQEGELIHVYLEANGFLYNMVRIITGTLLYIGQGKLRVEEMKDIIASGDRTLAGPTVPPQGLCLMRVEY</sequence>
<feature type="domain" description="Pseudouridine synthase I TruA alpha/beta" evidence="8">
    <location>
        <begin position="7"/>
        <end position="105"/>
    </location>
</feature>
<dbReference type="GO" id="GO:0003723">
    <property type="term" value="F:RNA binding"/>
    <property type="evidence" value="ECO:0007669"/>
    <property type="project" value="InterPro"/>
</dbReference>
<dbReference type="Gene3D" id="3.30.70.580">
    <property type="entry name" value="Pseudouridine synthase I, catalytic domain, N-terminal subdomain"/>
    <property type="match status" value="1"/>
</dbReference>
<reference evidence="10" key="1">
    <citation type="submission" date="2015-07" db="EMBL/GenBank/DDBJ databases">
        <title>Complete Genome of Thermincola ferriacetica strain Z-0001T.</title>
        <authorList>
            <person name="Lusk B."/>
            <person name="Badalamenti J.P."/>
            <person name="Parameswaran P."/>
            <person name="Bond D.R."/>
            <person name="Torres C.I."/>
        </authorList>
    </citation>
    <scope>NUCLEOTIDE SEQUENCE [LARGE SCALE GENOMIC DNA]</scope>
    <source>
        <strain evidence="10">Z-0001</strain>
    </source>
</reference>
<name>A0A0L6W249_9FIRM</name>
<evidence type="ECO:0000256" key="3">
    <source>
        <dbReference type="ARBA" id="ARBA00023235"/>
    </source>
</evidence>
<evidence type="ECO:0000256" key="5">
    <source>
        <dbReference type="PIRSR" id="PIRSR001430-1"/>
    </source>
</evidence>
<evidence type="ECO:0000256" key="2">
    <source>
        <dbReference type="ARBA" id="ARBA00022694"/>
    </source>
</evidence>
<comment type="similarity">
    <text evidence="1 4 7">Belongs to the tRNA pseudouridine synthase TruA family.</text>
</comment>
<evidence type="ECO:0000313" key="10">
    <source>
        <dbReference type="Proteomes" id="UP000037175"/>
    </source>
</evidence>
<keyword evidence="2 4" id="KW-0819">tRNA processing</keyword>
<gene>
    <name evidence="4" type="primary">truA</name>
    <name evidence="9" type="ORF">Tfer_1890</name>
</gene>
<feature type="domain" description="Pseudouridine synthase I TruA alpha/beta" evidence="8">
    <location>
        <begin position="145"/>
        <end position="246"/>
    </location>
</feature>
<dbReference type="GO" id="GO:0160147">
    <property type="term" value="F:tRNA pseudouridine(38-40) synthase activity"/>
    <property type="evidence" value="ECO:0007669"/>
    <property type="project" value="UniProtKB-EC"/>
</dbReference>
<dbReference type="GO" id="GO:0031119">
    <property type="term" value="P:tRNA pseudouridine synthesis"/>
    <property type="evidence" value="ECO:0007669"/>
    <property type="project" value="UniProtKB-UniRule"/>
</dbReference>
<evidence type="ECO:0000313" key="9">
    <source>
        <dbReference type="EMBL" id="KNZ69448.1"/>
    </source>
</evidence>
<comment type="catalytic activity">
    <reaction evidence="4 7">
        <text>uridine(38/39/40) in tRNA = pseudouridine(38/39/40) in tRNA</text>
        <dbReference type="Rhea" id="RHEA:22376"/>
        <dbReference type="Rhea" id="RHEA-COMP:10085"/>
        <dbReference type="Rhea" id="RHEA-COMP:10087"/>
        <dbReference type="ChEBI" id="CHEBI:65314"/>
        <dbReference type="ChEBI" id="CHEBI:65315"/>
        <dbReference type="EC" id="5.4.99.12"/>
    </reaction>
</comment>
<feature type="active site" description="Nucleophile" evidence="4 5">
    <location>
        <position position="54"/>
    </location>
</feature>
<dbReference type="EC" id="5.4.99.12" evidence="4"/>
<evidence type="ECO:0000259" key="8">
    <source>
        <dbReference type="Pfam" id="PF01416"/>
    </source>
</evidence>
<comment type="function">
    <text evidence="4">Formation of pseudouridine at positions 38, 39 and 40 in the anticodon stem and loop of transfer RNAs.</text>
</comment>
<dbReference type="InterPro" id="IPR020103">
    <property type="entry name" value="PsdUridine_synth_cat_dom_sf"/>
</dbReference>
<comment type="caution">
    <text evidence="4">Lacks conserved residue(s) required for the propagation of feature annotation.</text>
</comment>
<evidence type="ECO:0000256" key="4">
    <source>
        <dbReference type="HAMAP-Rule" id="MF_00171"/>
    </source>
</evidence>
<dbReference type="InterPro" id="IPR020097">
    <property type="entry name" value="PsdUridine_synth_TruA_a/b_dom"/>
</dbReference>
<dbReference type="PIRSF" id="PIRSF001430">
    <property type="entry name" value="tRNA_psdUrid_synth"/>
    <property type="match status" value="1"/>
</dbReference>
<dbReference type="AlphaFoldDB" id="A0A0L6W249"/>
<dbReference type="NCBIfam" id="TIGR00071">
    <property type="entry name" value="hisT_truA"/>
    <property type="match status" value="1"/>
</dbReference>
<dbReference type="InterPro" id="IPR001406">
    <property type="entry name" value="PsdUridine_synth_TruA"/>
</dbReference>
<accession>A0A0L6W249</accession>
<dbReference type="HAMAP" id="MF_00171">
    <property type="entry name" value="TruA"/>
    <property type="match status" value="1"/>
</dbReference>
<proteinExistence type="inferred from homology"/>
<keyword evidence="10" id="KW-1185">Reference proteome</keyword>